<reference evidence="2" key="2">
    <citation type="submission" date="2020-12" db="EMBL/GenBank/DDBJ databases">
        <authorList>
            <person name="Kanost M."/>
        </authorList>
    </citation>
    <scope>NUCLEOTIDE SEQUENCE</scope>
</reference>
<feature type="chain" id="PRO_5037036077" evidence="1">
    <location>
        <begin position="17"/>
        <end position="103"/>
    </location>
</feature>
<dbReference type="EMBL" id="JH668326">
    <property type="protein sequence ID" value="KAG6445870.1"/>
    <property type="molecule type" value="Genomic_DNA"/>
</dbReference>
<keyword evidence="3" id="KW-1185">Reference proteome</keyword>
<dbReference type="AlphaFoldDB" id="A0A921YVP9"/>
<keyword evidence="1" id="KW-0732">Signal</keyword>
<organism evidence="2 3">
    <name type="scientific">Manduca sexta</name>
    <name type="common">Tobacco hawkmoth</name>
    <name type="synonym">Tobacco hornworm</name>
    <dbReference type="NCBI Taxonomy" id="7130"/>
    <lineage>
        <taxon>Eukaryota</taxon>
        <taxon>Metazoa</taxon>
        <taxon>Ecdysozoa</taxon>
        <taxon>Arthropoda</taxon>
        <taxon>Hexapoda</taxon>
        <taxon>Insecta</taxon>
        <taxon>Pterygota</taxon>
        <taxon>Neoptera</taxon>
        <taxon>Endopterygota</taxon>
        <taxon>Lepidoptera</taxon>
        <taxon>Glossata</taxon>
        <taxon>Ditrysia</taxon>
        <taxon>Bombycoidea</taxon>
        <taxon>Sphingidae</taxon>
        <taxon>Sphinginae</taxon>
        <taxon>Sphingini</taxon>
        <taxon>Manduca</taxon>
    </lineage>
</organism>
<feature type="signal peptide" evidence="1">
    <location>
        <begin position="1"/>
        <end position="16"/>
    </location>
</feature>
<evidence type="ECO:0000313" key="3">
    <source>
        <dbReference type="Proteomes" id="UP000791440"/>
    </source>
</evidence>
<evidence type="ECO:0000256" key="1">
    <source>
        <dbReference type="SAM" id="SignalP"/>
    </source>
</evidence>
<reference evidence="2" key="1">
    <citation type="journal article" date="2016" name="Insect Biochem. Mol. Biol.">
        <title>Multifaceted biological insights from a draft genome sequence of the tobacco hornworm moth, Manduca sexta.</title>
        <authorList>
            <person name="Kanost M.R."/>
            <person name="Arrese E.L."/>
            <person name="Cao X."/>
            <person name="Chen Y.R."/>
            <person name="Chellapilla S."/>
            <person name="Goldsmith M.R."/>
            <person name="Grosse-Wilde E."/>
            <person name="Heckel D.G."/>
            <person name="Herndon N."/>
            <person name="Jiang H."/>
            <person name="Papanicolaou A."/>
            <person name="Qu J."/>
            <person name="Soulages J.L."/>
            <person name="Vogel H."/>
            <person name="Walters J."/>
            <person name="Waterhouse R.M."/>
            <person name="Ahn S.J."/>
            <person name="Almeida F.C."/>
            <person name="An C."/>
            <person name="Aqrawi P."/>
            <person name="Bretschneider A."/>
            <person name="Bryant W.B."/>
            <person name="Bucks S."/>
            <person name="Chao H."/>
            <person name="Chevignon G."/>
            <person name="Christen J.M."/>
            <person name="Clarke D.F."/>
            <person name="Dittmer N.T."/>
            <person name="Ferguson L.C.F."/>
            <person name="Garavelou S."/>
            <person name="Gordon K.H.J."/>
            <person name="Gunaratna R.T."/>
            <person name="Han Y."/>
            <person name="Hauser F."/>
            <person name="He Y."/>
            <person name="Heidel-Fischer H."/>
            <person name="Hirsh A."/>
            <person name="Hu Y."/>
            <person name="Jiang H."/>
            <person name="Kalra D."/>
            <person name="Klinner C."/>
            <person name="Konig C."/>
            <person name="Kovar C."/>
            <person name="Kroll A.R."/>
            <person name="Kuwar S.S."/>
            <person name="Lee S.L."/>
            <person name="Lehman R."/>
            <person name="Li K."/>
            <person name="Li Z."/>
            <person name="Liang H."/>
            <person name="Lovelace S."/>
            <person name="Lu Z."/>
            <person name="Mansfield J.H."/>
            <person name="McCulloch K.J."/>
            <person name="Mathew T."/>
            <person name="Morton B."/>
            <person name="Muzny D.M."/>
            <person name="Neunemann D."/>
            <person name="Ongeri F."/>
            <person name="Pauchet Y."/>
            <person name="Pu L.L."/>
            <person name="Pyrousis I."/>
            <person name="Rao X.J."/>
            <person name="Redding A."/>
            <person name="Roesel C."/>
            <person name="Sanchez-Gracia A."/>
            <person name="Schaack S."/>
            <person name="Shukla A."/>
            <person name="Tetreau G."/>
            <person name="Wang Y."/>
            <person name="Xiong G.H."/>
            <person name="Traut W."/>
            <person name="Walsh T.K."/>
            <person name="Worley K.C."/>
            <person name="Wu D."/>
            <person name="Wu W."/>
            <person name="Wu Y.Q."/>
            <person name="Zhang X."/>
            <person name="Zou Z."/>
            <person name="Zucker H."/>
            <person name="Briscoe A.D."/>
            <person name="Burmester T."/>
            <person name="Clem R.J."/>
            <person name="Feyereisen R."/>
            <person name="Grimmelikhuijzen C.J.P."/>
            <person name="Hamodrakas S.J."/>
            <person name="Hansson B.S."/>
            <person name="Huguet E."/>
            <person name="Jermiin L.S."/>
            <person name="Lan Q."/>
            <person name="Lehman H.K."/>
            <person name="Lorenzen M."/>
            <person name="Merzendorfer H."/>
            <person name="Michalopoulos I."/>
            <person name="Morton D.B."/>
            <person name="Muthukrishnan S."/>
            <person name="Oakeshott J.G."/>
            <person name="Palmer W."/>
            <person name="Park Y."/>
            <person name="Passarelli A.L."/>
            <person name="Rozas J."/>
            <person name="Schwartz L.M."/>
            <person name="Smith W."/>
            <person name="Southgate A."/>
            <person name="Vilcinskas A."/>
            <person name="Vogt R."/>
            <person name="Wang P."/>
            <person name="Werren J."/>
            <person name="Yu X.Q."/>
            <person name="Zhou J.J."/>
            <person name="Brown S.J."/>
            <person name="Scherer S.E."/>
            <person name="Richards S."/>
            <person name="Blissard G.W."/>
        </authorList>
    </citation>
    <scope>NUCLEOTIDE SEQUENCE</scope>
</reference>
<accession>A0A921YVP9</accession>
<name>A0A921YVP9_MANSE</name>
<comment type="caution">
    <text evidence="2">The sequence shown here is derived from an EMBL/GenBank/DDBJ whole genome shotgun (WGS) entry which is preliminary data.</text>
</comment>
<gene>
    <name evidence="2" type="ORF">O3G_MSEX004142</name>
</gene>
<proteinExistence type="predicted"/>
<dbReference type="Proteomes" id="UP000791440">
    <property type="component" value="Unassembled WGS sequence"/>
</dbReference>
<evidence type="ECO:0000313" key="2">
    <source>
        <dbReference type="EMBL" id="KAG6445870.1"/>
    </source>
</evidence>
<sequence>MFQWTLLIVWPYIALCYEKSSIFNCLWHNNSCVDSCPEWMMIKTSNCVQSYWMAQKTCDHPEDRLVGAVCGFSRCDCPDPTVLDTDTGFCYDIDNCPTTHAVL</sequence>
<protein>
    <submittedName>
        <fullName evidence="2">Uncharacterized protein</fullName>
    </submittedName>
</protein>